<reference evidence="1" key="2">
    <citation type="submission" date="2025-09" db="UniProtKB">
        <authorList>
            <consortium name="EnsemblPlants"/>
        </authorList>
    </citation>
    <scope>IDENTIFICATION</scope>
</reference>
<protein>
    <submittedName>
        <fullName evidence="1">Uncharacterized protein</fullName>
    </submittedName>
</protein>
<organism evidence="1 2">
    <name type="scientific">Avena sativa</name>
    <name type="common">Oat</name>
    <dbReference type="NCBI Taxonomy" id="4498"/>
    <lineage>
        <taxon>Eukaryota</taxon>
        <taxon>Viridiplantae</taxon>
        <taxon>Streptophyta</taxon>
        <taxon>Embryophyta</taxon>
        <taxon>Tracheophyta</taxon>
        <taxon>Spermatophyta</taxon>
        <taxon>Magnoliopsida</taxon>
        <taxon>Liliopsida</taxon>
        <taxon>Poales</taxon>
        <taxon>Poaceae</taxon>
        <taxon>BOP clade</taxon>
        <taxon>Pooideae</taxon>
        <taxon>Poodae</taxon>
        <taxon>Poeae</taxon>
        <taxon>Poeae Chloroplast Group 1 (Aveneae type)</taxon>
        <taxon>Aveninae</taxon>
        <taxon>Avena</taxon>
    </lineage>
</organism>
<reference evidence="1" key="1">
    <citation type="submission" date="2021-05" db="EMBL/GenBank/DDBJ databases">
        <authorList>
            <person name="Scholz U."/>
            <person name="Mascher M."/>
            <person name="Fiebig A."/>
        </authorList>
    </citation>
    <scope>NUCLEOTIDE SEQUENCE [LARGE SCALE GENOMIC DNA]</scope>
</reference>
<evidence type="ECO:0000313" key="2">
    <source>
        <dbReference type="Proteomes" id="UP001732700"/>
    </source>
</evidence>
<name>A0ACD5W635_AVESA</name>
<proteinExistence type="predicted"/>
<accession>A0ACD5W635</accession>
<keyword evidence="2" id="KW-1185">Reference proteome</keyword>
<dbReference type="Proteomes" id="UP001732700">
    <property type="component" value="Chromosome 4A"/>
</dbReference>
<evidence type="ECO:0000313" key="1">
    <source>
        <dbReference type="EnsemblPlants" id="AVESA.00010b.r2.4AG0588610.1.CDS"/>
    </source>
</evidence>
<sequence length="1107" mass="123275">MEAQKLRFVRCPKCHQLLVEYPSIPVYQCGGCGTVLRAKNRGVPVTHPDQGSGEQNNSPLSLEGSIQTSKSISSDEQKVVLAYTEPSENVVEGSISSVSKDDISCENVNPQRTLSVGESATSGEVGGEECCSPVDGNAPNPELMIKEADDKGTEANSSLKLIENVQNVEVTESGKGEKGYSMDDASVGSKVAAVHSMESDELADHCNNVRGEIESMDEQKLSASNKNMNCHEVAETNKLYKEDEAKFNNMLSQREDKSQPYEGLLIESYEDLIEELERSLSLTDDEEDFSDAADNNGLNDALHNQISSRRFLSAGKLNDDPRSDPHGRLIEELERSFSDAEEPLEHHVGVAEKDIQDEVHGKEHDKDQQFLVNETANTCEGSMSSADIEHIQSEQKFQQNKLTADGTEEKEEGWTGDDTKIDYVHGNEHAVLTNKDIPDIIHENEHDKDHLYLDTESANPCEGSISSFDEGHLKFGQNFQQNEPTTDGPKEKEDVCIDDYNKINCFHANEHIVVTNKVIAERIHENEHDSKNNSVHGIDHVVLTSKDIPDTIHENEHDKDPQYLDTESAKPCEGSISSIGDGHLKCGQSFQQNELTTDGLKEKDDSYIQDDNKINCFHANEHVVVTNKDIAYRIHENEHDKSMINPHYLGAESANLSEGGISPFSDGHLKSRESFQQHELTPDVTEEKKAGHTEDDNMTICVQADRPVAVAGFSSLSNERIHSKSPSFVKKKEEISCRYRASLLRQGLSLDAEDFNSIQNFIESQMDGTSSSLSSGSPSQGDLVLKTSNNVKTVDQLERLKKMDGLRDQLNRLSIQKGLEKRYQKKDLEYQPQQLHTYDAEQQFQSFDADSNPSSCTLDSYYGHRKPPMYPPPNPFSPAHSYAHYHFGHAQAHIPHNFDAWEFNSYYQSSQGGSSILDHDSLKSSFKEQKRVVRKHILRPLSGASPYTVCNSCFYLVQMPSDIYISKGKIGKMQCGKCSRVIVLSVPAVKHADANLSKELTQKSSKTDNRIVGRTESASYPVGVSEDYGASFTRSLSTRAGQALAATQSSKKVSDSALHLLMGYDSASQLLRHSRAFERHSRAFDDGYESFESMVPVSNRVSRRKNM</sequence>
<dbReference type="EnsemblPlants" id="AVESA.00010b.r2.4AG0588610.1">
    <property type="protein sequence ID" value="AVESA.00010b.r2.4AG0588610.1.CDS"/>
    <property type="gene ID" value="AVESA.00010b.r2.4AG0588610"/>
</dbReference>